<organism evidence="3 4">
    <name type="scientific">Araneus ventricosus</name>
    <name type="common">Orbweaver spider</name>
    <name type="synonym">Epeira ventricosa</name>
    <dbReference type="NCBI Taxonomy" id="182803"/>
    <lineage>
        <taxon>Eukaryota</taxon>
        <taxon>Metazoa</taxon>
        <taxon>Ecdysozoa</taxon>
        <taxon>Arthropoda</taxon>
        <taxon>Chelicerata</taxon>
        <taxon>Arachnida</taxon>
        <taxon>Araneae</taxon>
        <taxon>Araneomorphae</taxon>
        <taxon>Entelegynae</taxon>
        <taxon>Araneoidea</taxon>
        <taxon>Araneidae</taxon>
        <taxon>Araneus</taxon>
    </lineage>
</organism>
<dbReference type="InterPro" id="IPR009057">
    <property type="entry name" value="Homeodomain-like_sf"/>
</dbReference>
<protein>
    <recommendedName>
        <fullName evidence="2">Transposase Tc1-like domain-containing protein</fullName>
    </recommendedName>
</protein>
<accession>A0A4Y2DEY2</accession>
<evidence type="ECO:0000256" key="1">
    <source>
        <dbReference type="ARBA" id="ARBA00004123"/>
    </source>
</evidence>
<dbReference type="EMBL" id="BGPR01000345">
    <property type="protein sequence ID" value="GBM14596.1"/>
    <property type="molecule type" value="Genomic_DNA"/>
</dbReference>
<feature type="domain" description="Transposase Tc1-like" evidence="2">
    <location>
        <begin position="90"/>
        <end position="130"/>
    </location>
</feature>
<dbReference type="AlphaFoldDB" id="A0A4Y2DEY2"/>
<name>A0A4Y2DEY2_ARAVE</name>
<sequence length="130" mass="15267">MFQFASSDSFAEYEIARAEGMSRRNHLHDEMRRRAFGMFQVCARQSAVDRELNVHRSVIHSLWNHYQRDQNASRRRGSGRRRIITTANDHYLLQCARRRRTLTTRQLASQLSAAAGKPISRQTVSRRLHE</sequence>
<dbReference type="GO" id="GO:0015074">
    <property type="term" value="P:DNA integration"/>
    <property type="evidence" value="ECO:0007669"/>
    <property type="project" value="InterPro"/>
</dbReference>
<evidence type="ECO:0000313" key="3">
    <source>
        <dbReference type="EMBL" id="GBM14596.1"/>
    </source>
</evidence>
<dbReference type="Proteomes" id="UP000499080">
    <property type="component" value="Unassembled WGS sequence"/>
</dbReference>
<dbReference type="GO" id="GO:0003677">
    <property type="term" value="F:DNA binding"/>
    <property type="evidence" value="ECO:0007669"/>
    <property type="project" value="InterPro"/>
</dbReference>
<evidence type="ECO:0000259" key="2">
    <source>
        <dbReference type="Pfam" id="PF01498"/>
    </source>
</evidence>
<proteinExistence type="predicted"/>
<comment type="caution">
    <text evidence="3">The sequence shown here is derived from an EMBL/GenBank/DDBJ whole genome shotgun (WGS) entry which is preliminary data.</text>
</comment>
<dbReference type="Pfam" id="PF01498">
    <property type="entry name" value="HTH_Tnp_Tc3_2"/>
    <property type="match status" value="1"/>
</dbReference>
<dbReference type="InterPro" id="IPR002492">
    <property type="entry name" value="Transposase_Tc1-like"/>
</dbReference>
<dbReference type="GO" id="GO:0006313">
    <property type="term" value="P:DNA transposition"/>
    <property type="evidence" value="ECO:0007669"/>
    <property type="project" value="InterPro"/>
</dbReference>
<keyword evidence="4" id="KW-1185">Reference proteome</keyword>
<reference evidence="3 4" key="1">
    <citation type="journal article" date="2019" name="Sci. Rep.">
        <title>Orb-weaving spider Araneus ventricosus genome elucidates the spidroin gene catalogue.</title>
        <authorList>
            <person name="Kono N."/>
            <person name="Nakamura H."/>
            <person name="Ohtoshi R."/>
            <person name="Moran D.A.P."/>
            <person name="Shinohara A."/>
            <person name="Yoshida Y."/>
            <person name="Fujiwara M."/>
            <person name="Mori M."/>
            <person name="Tomita M."/>
            <person name="Arakawa K."/>
        </authorList>
    </citation>
    <scope>NUCLEOTIDE SEQUENCE [LARGE SCALE GENOMIC DNA]</scope>
</reference>
<gene>
    <name evidence="3" type="ORF">AVEN_35000_1</name>
</gene>
<evidence type="ECO:0000313" key="4">
    <source>
        <dbReference type="Proteomes" id="UP000499080"/>
    </source>
</evidence>
<dbReference type="GO" id="GO:0005634">
    <property type="term" value="C:nucleus"/>
    <property type="evidence" value="ECO:0007669"/>
    <property type="project" value="UniProtKB-SubCell"/>
</dbReference>
<dbReference type="SUPFAM" id="SSF46689">
    <property type="entry name" value="Homeodomain-like"/>
    <property type="match status" value="1"/>
</dbReference>
<comment type="subcellular location">
    <subcellularLocation>
        <location evidence="1">Nucleus</location>
    </subcellularLocation>
</comment>